<dbReference type="AlphaFoldDB" id="A0A7J6NNJ3"/>
<feature type="compositionally biased region" description="Polar residues" evidence="1">
    <location>
        <begin position="114"/>
        <end position="126"/>
    </location>
</feature>
<evidence type="ECO:0000313" key="3">
    <source>
        <dbReference type="Proteomes" id="UP000541610"/>
    </source>
</evidence>
<sequence length="126" mass="14069">MASMILQRRRNSTSELLRANYESKKIDPLPTTTTTCSTTSSEVDNMPHWGRVTDECADDEGTTTEIAVWTTSTTTTTEAALVASDRSPLTLWPHGKRIYRRRLRTTNPTTPEPLQSSKVTCTGHQL</sequence>
<accession>A0A7J6NNJ3</accession>
<name>A0A7J6NNJ3_PEROL</name>
<evidence type="ECO:0000313" key="2">
    <source>
        <dbReference type="EMBL" id="KAF4685413.1"/>
    </source>
</evidence>
<evidence type="ECO:0000256" key="1">
    <source>
        <dbReference type="SAM" id="MobiDB-lite"/>
    </source>
</evidence>
<feature type="compositionally biased region" description="Low complexity" evidence="1">
    <location>
        <begin position="31"/>
        <end position="41"/>
    </location>
</feature>
<comment type="caution">
    <text evidence="2">The sequence shown here is derived from an EMBL/GenBank/DDBJ whole genome shotgun (WGS) entry which is preliminary data.</text>
</comment>
<dbReference type="EMBL" id="JABANP010000264">
    <property type="protein sequence ID" value="KAF4685413.1"/>
    <property type="molecule type" value="Genomic_DNA"/>
</dbReference>
<protein>
    <submittedName>
        <fullName evidence="2">Uncharacterized protein</fullName>
    </submittedName>
</protein>
<organism evidence="2 3">
    <name type="scientific">Perkinsus olseni</name>
    <name type="common">Perkinsus atlanticus</name>
    <dbReference type="NCBI Taxonomy" id="32597"/>
    <lineage>
        <taxon>Eukaryota</taxon>
        <taxon>Sar</taxon>
        <taxon>Alveolata</taxon>
        <taxon>Perkinsozoa</taxon>
        <taxon>Perkinsea</taxon>
        <taxon>Perkinsida</taxon>
        <taxon>Perkinsidae</taxon>
        <taxon>Perkinsus</taxon>
    </lineage>
</organism>
<feature type="region of interest" description="Disordered" evidence="1">
    <location>
        <begin position="102"/>
        <end position="126"/>
    </location>
</feature>
<proteinExistence type="predicted"/>
<feature type="region of interest" description="Disordered" evidence="1">
    <location>
        <begin position="30"/>
        <end position="56"/>
    </location>
</feature>
<dbReference type="Proteomes" id="UP000541610">
    <property type="component" value="Unassembled WGS sequence"/>
</dbReference>
<gene>
    <name evidence="2" type="ORF">FOZ60_006583</name>
</gene>
<reference evidence="2 3" key="1">
    <citation type="submission" date="2020-04" db="EMBL/GenBank/DDBJ databases">
        <title>Perkinsus olseni comparative genomics.</title>
        <authorList>
            <person name="Bogema D.R."/>
        </authorList>
    </citation>
    <scope>NUCLEOTIDE SEQUENCE [LARGE SCALE GENOMIC DNA]</scope>
    <source>
        <strain evidence="2">00978-12</strain>
    </source>
</reference>